<dbReference type="Gene3D" id="3.40.50.300">
    <property type="entry name" value="P-loop containing nucleotide triphosphate hydrolases"/>
    <property type="match status" value="1"/>
</dbReference>
<dbReference type="InterPro" id="IPR027417">
    <property type="entry name" value="P-loop_NTPase"/>
</dbReference>
<evidence type="ECO:0000313" key="3">
    <source>
        <dbReference type="EMBL" id="KAF2851432.1"/>
    </source>
</evidence>
<feature type="compositionally biased region" description="Basic residues" evidence="1">
    <location>
        <begin position="244"/>
        <end position="255"/>
    </location>
</feature>
<evidence type="ECO:0000256" key="1">
    <source>
        <dbReference type="SAM" id="MobiDB-lite"/>
    </source>
</evidence>
<dbReference type="Pfam" id="PF00004">
    <property type="entry name" value="AAA"/>
    <property type="match status" value="1"/>
</dbReference>
<dbReference type="InterPro" id="IPR001763">
    <property type="entry name" value="Rhodanese-like_dom"/>
</dbReference>
<feature type="compositionally biased region" description="Polar residues" evidence="1">
    <location>
        <begin position="961"/>
        <end position="973"/>
    </location>
</feature>
<keyword evidence="4" id="KW-1185">Reference proteome</keyword>
<feature type="compositionally biased region" description="Basic and acidic residues" evidence="1">
    <location>
        <begin position="347"/>
        <end position="358"/>
    </location>
</feature>
<proteinExistence type="predicted"/>
<dbReference type="PROSITE" id="PS50206">
    <property type="entry name" value="RHODANESE_3"/>
    <property type="match status" value="1"/>
</dbReference>
<evidence type="ECO:0000259" key="2">
    <source>
        <dbReference type="PROSITE" id="PS50206"/>
    </source>
</evidence>
<dbReference type="SMART" id="SM00382">
    <property type="entry name" value="AAA"/>
    <property type="match status" value="1"/>
</dbReference>
<feature type="domain" description="Rhodanese" evidence="2">
    <location>
        <begin position="581"/>
        <end position="669"/>
    </location>
</feature>
<dbReference type="PANTHER" id="PTHR23389:SF21">
    <property type="entry name" value="ATPASE FAMILY AAA DOMAIN-CONTAINING PROTEIN 5"/>
    <property type="match status" value="1"/>
</dbReference>
<evidence type="ECO:0000313" key="4">
    <source>
        <dbReference type="Proteomes" id="UP000799423"/>
    </source>
</evidence>
<sequence length="1282" mass="141722">MALAAVQTAMHLEAKSLHPFFAKAPRESASEELQPTNATTTLTDAQDDAEYGAASPQSAKTRKKRTRKTGTSKDKIPSESAAKGQTSLEIFARPPKHQDTLKDASSNSDAVLEFSLEEDPNHERRKRQKTVSPPPSVEPPASAQSEPERLDWHRQLQVEVAHPQPEVMQEMRMDNAVDLEPAMDAQESMSLLRAVDLAGAPQVASNPLDDTAHEMQKATPKKHIKVTKTGKLVSSPPKPLHESPKKRRGRPRAKAKIPPTVTVIKYGSASDIESKTAVGQKIEDILNGPRRPGRRATKIKLAPAKATGPPKSPHPFFTGKKDEPQAKSAVQKIPPTPRKSACTPGKLRTETRRDRTPEDLPAFGVNARSGRGNKQSGLYEASWPTSETTHVRNMAGFPSMQLRHDGGVQLALRPRKMKNAVTQLSAEEELVSRLARNLSENAQDASERHLSTFESPADVRLPTRLLTTSTEISRRVREQVLTRLGDHVTQELQPGSHLAVARLFFDIRETLTPFDEGKCESHTWNQKYSPQSTEHVLYNFEEAVVLKNWLESLTVMAVGGALKTAALFDAKQPPRKKRKKAVDDFIVSDDDDEEEGEMIEIPNAEVLPHMRSLRLSRWTRNKNVVLISGPNGCGKSAMVHAVAKELGFEVFEINSGMRRAGKDIQDKVGDMTANHLVNHKRNAPPVQEDVATTDDTDIEQVNSALQDEITSGRQGTMTSFFQAKPAAKPQSISKPQHQVLQPKEAKTAKVIGAQAVLPMVAAARKSQKQSLIFFEEADILFEEDQQFWAQVTKLALNSKRPIVISCNDETQIPVYDLPLAAVLRLQPAPIDLATDYLLVLAGREGHILERKAVQDLYESKNHDLRASINELDFWCQMSVGDRKGGLEWMYQRWPPGKDRDERGDILRVASEGTYQSGMGWLSHNVFESQANAVFDKEEELLQEVWADWGISPNEWTPPASNPNQPSKTQPSITPSNLAMLQRLDEFVDTLSASDSFSRIGLPTYPHHHLEPTDPTLPPIPDKTRLSYTISAPLLQADPRTDFSSLDTSLYIQSRLLLSRAYPEFSPPLSYPSSNNTATETAYADSILSSRHIPPHPHLLTRAAFASALDVLASPPDAPIPERSSYNLNLSSFDRTFSIITLDLAPYVRSIVAHERDLEAKRTKINSLLCLGGSQGEKKRGRSTRAARTAIEGGVRETKRRERWFDAPLDFGLVMGTAGSMWSGIGWRGEGGEEGGGSDLASVLDGVRSDSVGDEEGPAVVSQDVVMEDRGQYGREITLDFSK</sequence>
<dbReference type="Proteomes" id="UP000799423">
    <property type="component" value="Unassembled WGS sequence"/>
</dbReference>
<feature type="region of interest" description="Disordered" evidence="1">
    <location>
        <begin position="301"/>
        <end position="385"/>
    </location>
</feature>
<dbReference type="InterPro" id="IPR003593">
    <property type="entry name" value="AAA+_ATPase"/>
</dbReference>
<feature type="region of interest" description="Disordered" evidence="1">
    <location>
        <begin position="204"/>
        <end position="261"/>
    </location>
</feature>
<dbReference type="SUPFAM" id="SSF52540">
    <property type="entry name" value="P-loop containing nucleoside triphosphate hydrolases"/>
    <property type="match status" value="1"/>
</dbReference>
<organism evidence="3 4">
    <name type="scientific">Plenodomus tracheiphilus IPT5</name>
    <dbReference type="NCBI Taxonomy" id="1408161"/>
    <lineage>
        <taxon>Eukaryota</taxon>
        <taxon>Fungi</taxon>
        <taxon>Dikarya</taxon>
        <taxon>Ascomycota</taxon>
        <taxon>Pezizomycotina</taxon>
        <taxon>Dothideomycetes</taxon>
        <taxon>Pleosporomycetidae</taxon>
        <taxon>Pleosporales</taxon>
        <taxon>Pleosporineae</taxon>
        <taxon>Leptosphaeriaceae</taxon>
        <taxon>Plenodomus</taxon>
    </lineage>
</organism>
<protein>
    <recommendedName>
        <fullName evidence="2">Rhodanese domain-containing protein</fullName>
    </recommendedName>
</protein>
<dbReference type="GO" id="GO:0005634">
    <property type="term" value="C:nucleus"/>
    <property type="evidence" value="ECO:0007669"/>
    <property type="project" value="TreeGrafter"/>
</dbReference>
<accession>A0A6A7B866</accession>
<dbReference type="OrthoDB" id="9996895at2759"/>
<feature type="region of interest" description="Disordered" evidence="1">
    <location>
        <begin position="23"/>
        <end position="154"/>
    </location>
</feature>
<dbReference type="InterPro" id="IPR003959">
    <property type="entry name" value="ATPase_AAA_core"/>
</dbReference>
<dbReference type="PANTHER" id="PTHR23389">
    <property type="entry name" value="CHROMOSOME TRANSMISSION FIDELITY FACTOR 18"/>
    <property type="match status" value="1"/>
</dbReference>
<reference evidence="3" key="1">
    <citation type="submission" date="2020-01" db="EMBL/GenBank/DDBJ databases">
        <authorList>
            <consortium name="DOE Joint Genome Institute"/>
            <person name="Haridas S."/>
            <person name="Albert R."/>
            <person name="Binder M."/>
            <person name="Bloem J."/>
            <person name="Labutti K."/>
            <person name="Salamov A."/>
            <person name="Andreopoulos B."/>
            <person name="Baker S.E."/>
            <person name="Barry K."/>
            <person name="Bills G."/>
            <person name="Bluhm B.H."/>
            <person name="Cannon C."/>
            <person name="Castanera R."/>
            <person name="Culley D.E."/>
            <person name="Daum C."/>
            <person name="Ezra D."/>
            <person name="Gonzalez J.B."/>
            <person name="Henrissat B."/>
            <person name="Kuo A."/>
            <person name="Liang C."/>
            <person name="Lipzen A."/>
            <person name="Lutzoni F."/>
            <person name="Magnuson J."/>
            <person name="Mondo S."/>
            <person name="Nolan M."/>
            <person name="Ohm R."/>
            <person name="Pangilinan J."/>
            <person name="Park H.-J."/>
            <person name="Ramirez L."/>
            <person name="Alfaro M."/>
            <person name="Sun H."/>
            <person name="Tritt A."/>
            <person name="Yoshinaga Y."/>
            <person name="Zwiers L.-H."/>
            <person name="Turgeon B.G."/>
            <person name="Goodwin S.B."/>
            <person name="Spatafora J.W."/>
            <person name="Crous P.W."/>
            <person name="Grigoriev I.V."/>
        </authorList>
    </citation>
    <scope>NUCLEOTIDE SEQUENCE</scope>
    <source>
        <strain evidence="3">IPT5</strain>
    </source>
</reference>
<dbReference type="GO" id="GO:0016887">
    <property type="term" value="F:ATP hydrolysis activity"/>
    <property type="evidence" value="ECO:0007669"/>
    <property type="project" value="InterPro"/>
</dbReference>
<name>A0A6A7B866_9PLEO</name>
<dbReference type="EMBL" id="MU006302">
    <property type="protein sequence ID" value="KAF2851432.1"/>
    <property type="molecule type" value="Genomic_DNA"/>
</dbReference>
<dbReference type="GO" id="GO:0003677">
    <property type="term" value="F:DNA binding"/>
    <property type="evidence" value="ECO:0007669"/>
    <property type="project" value="TreeGrafter"/>
</dbReference>
<dbReference type="GO" id="GO:0005524">
    <property type="term" value="F:ATP binding"/>
    <property type="evidence" value="ECO:0007669"/>
    <property type="project" value="InterPro"/>
</dbReference>
<feature type="region of interest" description="Disordered" evidence="1">
    <location>
        <begin position="952"/>
        <end position="973"/>
    </location>
</feature>
<feature type="compositionally biased region" description="Basic residues" evidence="1">
    <location>
        <begin position="60"/>
        <end position="70"/>
    </location>
</feature>
<gene>
    <name evidence="3" type="ORF">T440DRAFT_422819</name>
</gene>
<feature type="compositionally biased region" description="Basic residues" evidence="1">
    <location>
        <begin position="219"/>
        <end position="228"/>
    </location>
</feature>
<dbReference type="CDD" id="cd00009">
    <property type="entry name" value="AAA"/>
    <property type="match status" value="1"/>
</dbReference>